<evidence type="ECO:0000259" key="1">
    <source>
        <dbReference type="Pfam" id="PF05685"/>
    </source>
</evidence>
<feature type="domain" description="Putative restriction endonuclease" evidence="1">
    <location>
        <begin position="10"/>
        <end position="163"/>
    </location>
</feature>
<dbReference type="PANTHER" id="PTHR35400:SF3">
    <property type="entry name" value="SLL1072 PROTEIN"/>
    <property type="match status" value="1"/>
</dbReference>
<protein>
    <submittedName>
        <fullName evidence="2">Uma2 family endonuclease</fullName>
    </submittedName>
</protein>
<evidence type="ECO:0000313" key="3">
    <source>
        <dbReference type="Proteomes" id="UP001501447"/>
    </source>
</evidence>
<comment type="caution">
    <text evidence="2">The sequence shown here is derived from an EMBL/GenBank/DDBJ whole genome shotgun (WGS) entry which is preliminary data.</text>
</comment>
<name>A0ABN3QKC9_9ACTN</name>
<dbReference type="InterPro" id="IPR012296">
    <property type="entry name" value="Nuclease_put_TT1808"/>
</dbReference>
<evidence type="ECO:0000313" key="2">
    <source>
        <dbReference type="EMBL" id="GAA2628415.1"/>
    </source>
</evidence>
<reference evidence="2 3" key="1">
    <citation type="journal article" date="2019" name="Int. J. Syst. Evol. Microbiol.">
        <title>The Global Catalogue of Microorganisms (GCM) 10K type strain sequencing project: providing services to taxonomists for standard genome sequencing and annotation.</title>
        <authorList>
            <consortium name="The Broad Institute Genomics Platform"/>
            <consortium name="The Broad Institute Genome Sequencing Center for Infectious Disease"/>
            <person name="Wu L."/>
            <person name="Ma J."/>
        </authorList>
    </citation>
    <scope>NUCLEOTIDE SEQUENCE [LARGE SCALE GENOMIC DNA]</scope>
    <source>
        <strain evidence="2 3">JCM 16373</strain>
    </source>
</reference>
<accession>A0ABN3QKC9</accession>
<sequence length="178" mass="19731">MTAMDDLLARDAVPKGYKVAIFDGEVIMTPRSPEQFWTVSEVQAAARAAHIPRERLLGDVLVRFPGENEAAPDLTIVADGAARHGNSYDCLDVLAVVEVPSRPDDEKDYVRNVRKYGRFGIDCYLIADPFKQVCTVMTESHATGYAKVEEVPYGEPVTLRLVTGERVEIDTSDFPVRT</sequence>
<gene>
    <name evidence="2" type="ORF">GCM10009863_49470</name>
</gene>
<proteinExistence type="predicted"/>
<keyword evidence="2" id="KW-0378">Hydrolase</keyword>
<keyword evidence="2" id="KW-0255">Endonuclease</keyword>
<dbReference type="Proteomes" id="UP001501447">
    <property type="component" value="Unassembled WGS sequence"/>
</dbReference>
<organism evidence="2 3">
    <name type="scientific">Streptomyces axinellae</name>
    <dbReference type="NCBI Taxonomy" id="552788"/>
    <lineage>
        <taxon>Bacteria</taxon>
        <taxon>Bacillati</taxon>
        <taxon>Actinomycetota</taxon>
        <taxon>Actinomycetes</taxon>
        <taxon>Kitasatosporales</taxon>
        <taxon>Streptomycetaceae</taxon>
        <taxon>Streptomyces</taxon>
    </lineage>
</organism>
<dbReference type="Pfam" id="PF05685">
    <property type="entry name" value="Uma2"/>
    <property type="match status" value="1"/>
</dbReference>
<dbReference type="SUPFAM" id="SSF52980">
    <property type="entry name" value="Restriction endonuclease-like"/>
    <property type="match status" value="1"/>
</dbReference>
<dbReference type="GO" id="GO:0004519">
    <property type="term" value="F:endonuclease activity"/>
    <property type="evidence" value="ECO:0007669"/>
    <property type="project" value="UniProtKB-KW"/>
</dbReference>
<keyword evidence="2" id="KW-0540">Nuclease</keyword>
<dbReference type="InterPro" id="IPR011335">
    <property type="entry name" value="Restrct_endonuc-II-like"/>
</dbReference>
<dbReference type="EMBL" id="BAAARJ010000017">
    <property type="protein sequence ID" value="GAA2628415.1"/>
    <property type="molecule type" value="Genomic_DNA"/>
</dbReference>
<keyword evidence="3" id="KW-1185">Reference proteome</keyword>
<dbReference type="PANTHER" id="PTHR35400">
    <property type="entry name" value="SLR1083 PROTEIN"/>
    <property type="match status" value="1"/>
</dbReference>
<dbReference type="Gene3D" id="3.90.1570.10">
    <property type="entry name" value="tt1808, chain A"/>
    <property type="match status" value="1"/>
</dbReference>
<dbReference type="CDD" id="cd06260">
    <property type="entry name" value="DUF820-like"/>
    <property type="match status" value="1"/>
</dbReference>
<dbReference type="InterPro" id="IPR008538">
    <property type="entry name" value="Uma2"/>
</dbReference>